<dbReference type="InterPro" id="IPR029063">
    <property type="entry name" value="SAM-dependent_MTases_sf"/>
</dbReference>
<dbReference type="Proteomes" id="UP000064920">
    <property type="component" value="Chromosome"/>
</dbReference>
<evidence type="ECO:0000313" key="1">
    <source>
        <dbReference type="EMBL" id="ALI55985.1"/>
    </source>
</evidence>
<dbReference type="EMBL" id="CP012023">
    <property type="protein sequence ID" value="ALI55985.1"/>
    <property type="molecule type" value="Genomic_DNA"/>
</dbReference>
<name>A0A0N9ZGA9_9RHOB</name>
<organism evidence="1 2">
    <name type="scientific">Celeribacter marinus</name>
    <dbReference type="NCBI Taxonomy" id="1397108"/>
    <lineage>
        <taxon>Bacteria</taxon>
        <taxon>Pseudomonadati</taxon>
        <taxon>Pseudomonadota</taxon>
        <taxon>Alphaproteobacteria</taxon>
        <taxon>Rhodobacterales</taxon>
        <taxon>Roseobacteraceae</taxon>
        <taxon>Celeribacter</taxon>
    </lineage>
</organism>
<dbReference type="SUPFAM" id="SSF53335">
    <property type="entry name" value="S-adenosyl-L-methionine-dependent methyltransferases"/>
    <property type="match status" value="1"/>
</dbReference>
<gene>
    <name evidence="1" type="ORF">IMCC12053_2038</name>
</gene>
<dbReference type="CDD" id="cd02440">
    <property type="entry name" value="AdoMet_MTases"/>
    <property type="match status" value="1"/>
</dbReference>
<dbReference type="STRING" id="1397108.IMCC12053_2038"/>
<dbReference type="KEGG" id="cmar:IMCC12053_2038"/>
<proteinExistence type="predicted"/>
<reference evidence="2" key="1">
    <citation type="submission" date="2015-05" db="EMBL/GenBank/DDBJ databases">
        <authorList>
            <person name="Oh H.-M."/>
            <person name="Yang J.-A."/>
            <person name="Cho J.-C."/>
            <person name="Kang I."/>
        </authorList>
    </citation>
    <scope>NUCLEOTIDE SEQUENCE [LARGE SCALE GENOMIC DNA]</scope>
    <source>
        <strain evidence="2">IMCC 12053</strain>
    </source>
</reference>
<evidence type="ECO:0000313" key="2">
    <source>
        <dbReference type="Proteomes" id="UP000064920"/>
    </source>
</evidence>
<dbReference type="AlphaFoldDB" id="A0A0N9ZGA9"/>
<dbReference type="Gene3D" id="3.40.50.150">
    <property type="entry name" value="Vaccinia Virus protein VP39"/>
    <property type="match status" value="1"/>
</dbReference>
<dbReference type="PATRIC" id="fig|1397108.4.peg.2084"/>
<accession>A0A0N9ZGA9</accession>
<protein>
    <submittedName>
        <fullName evidence="1">Uncharacterized protein</fullName>
    </submittedName>
</protein>
<sequence length="141" mass="15993">MDLSEAALSISRGRLELRAQQVDWIVADITEWEPRRDYSVWHDRAVFHFLTKPEDRAAYVRALSKGLKPGGIAIIATFAEDGPEKCSGLPVERYSPESLAGEINRLLPAHFDLVEAKAHVHLTPKGNEQRFQYSIFEKNHP</sequence>
<keyword evidence="2" id="KW-1185">Reference proteome</keyword>